<dbReference type="AlphaFoldDB" id="A0AA50CRX9"/>
<proteinExistence type="predicted"/>
<name>A0AA50CRX9_9HYPH</name>
<dbReference type="Pfam" id="PF08843">
    <property type="entry name" value="AbiEii"/>
    <property type="match status" value="1"/>
</dbReference>
<protein>
    <submittedName>
        <fullName evidence="1">Uncharacterized protein</fullName>
    </submittedName>
</protein>
<dbReference type="RefSeq" id="WP_306040878.1">
    <property type="nucleotide sequence ID" value="NZ_CP132305.1"/>
</dbReference>
<dbReference type="EMBL" id="CP132305">
    <property type="protein sequence ID" value="WLS00871.1"/>
    <property type="molecule type" value="Genomic_DNA"/>
</dbReference>
<evidence type="ECO:0000313" key="2">
    <source>
        <dbReference type="Proteomes" id="UP001234585"/>
    </source>
</evidence>
<accession>A0AA50CRX9</accession>
<geneLocation type="plasmid" evidence="1 2">
    <name>unnamed3</name>
</geneLocation>
<sequence length="300" mass="33311">MEEPSKAAESLDTRLLAAASAHGLDLNKLAGRILVESVLRHWPRGMGPDPVLLTGELLFDQTLRETQDAGVMIFRYYRPDEILRGMEIIAPILLREGIRVDLASQAPQAIDGGYGAPIDRWTIRGMVGAVSAASNIDMALGAGPDAISEAIEISEIPSVIADFPPLNIACQPLEAVAAEKLLAVVLQADTDFRIGHLADLIDARLWHDVDCRDVARELSRLCRHHRIDIEELPKTLEWPTIQRLDSAWEHYRAAGKTHLSIFSAWIDAAYIWGEVRDELSLEHRPFSVQRPVSNIVRFPV</sequence>
<dbReference type="Proteomes" id="UP001234585">
    <property type="component" value="Plasmid unnamed3"/>
</dbReference>
<dbReference type="InterPro" id="IPR014942">
    <property type="entry name" value="AbiEii"/>
</dbReference>
<gene>
    <name evidence="1" type="ORF">Q9313_26230</name>
</gene>
<organism evidence="1 2">
    <name type="scientific">Shinella sumterensis</name>
    <dbReference type="NCBI Taxonomy" id="1967501"/>
    <lineage>
        <taxon>Bacteria</taxon>
        <taxon>Pseudomonadati</taxon>
        <taxon>Pseudomonadota</taxon>
        <taxon>Alphaproteobacteria</taxon>
        <taxon>Hyphomicrobiales</taxon>
        <taxon>Rhizobiaceae</taxon>
        <taxon>Shinella</taxon>
    </lineage>
</organism>
<reference evidence="1 2" key="1">
    <citation type="submission" date="2023-08" db="EMBL/GenBank/DDBJ databases">
        <title>Pathogen: clinical or host-associated sample.</title>
        <authorList>
            <person name="Hergert J."/>
            <person name="Casey R."/>
            <person name="Wagner J."/>
            <person name="Young E.L."/>
            <person name="Oakeson K.F."/>
        </authorList>
    </citation>
    <scope>NUCLEOTIDE SEQUENCE [LARGE SCALE GENOMIC DNA]</scope>
    <source>
        <strain evidence="1 2">1760953</strain>
        <plasmid evidence="1 2">unnamed3</plasmid>
    </source>
</reference>
<keyword evidence="2" id="KW-1185">Reference proteome</keyword>
<keyword evidence="1" id="KW-0614">Plasmid</keyword>
<evidence type="ECO:0000313" key="1">
    <source>
        <dbReference type="EMBL" id="WLS00871.1"/>
    </source>
</evidence>